<dbReference type="PANTHER" id="PTHR34980:SF2">
    <property type="entry name" value="INNER MEMBRANE PROTEIN YHAH-RELATED"/>
    <property type="match status" value="1"/>
</dbReference>
<dbReference type="Proteomes" id="UP000199110">
    <property type="component" value="Unassembled WGS sequence"/>
</dbReference>
<dbReference type="AlphaFoldDB" id="A0A1I3MEY7"/>
<dbReference type="Pfam" id="PF05656">
    <property type="entry name" value="DUF805"/>
    <property type="match status" value="1"/>
</dbReference>
<sequence>MTFAEAITTCLQKYFDVTGRASRSEYWWFYFGIVAFVLVFVLLSFAAPAPGAVRLLVFIAFLGLLPPHLAVMIRRLHDIDLRGWWILIAILPFGGLALLVMTVLPGTEGPNRFGPDPTDRRGGPGSAPPRVSKTPLRPTSIPRVRPGRRE</sequence>
<keyword evidence="2" id="KW-1133">Transmembrane helix</keyword>
<evidence type="ECO:0000313" key="3">
    <source>
        <dbReference type="EMBL" id="SFI95512.1"/>
    </source>
</evidence>
<keyword evidence="4" id="KW-1185">Reference proteome</keyword>
<dbReference type="InterPro" id="IPR008523">
    <property type="entry name" value="DUF805"/>
</dbReference>
<feature type="transmembrane region" description="Helical" evidence="2">
    <location>
        <begin position="52"/>
        <end position="71"/>
    </location>
</feature>
<proteinExistence type="predicted"/>
<feature type="region of interest" description="Disordered" evidence="1">
    <location>
        <begin position="110"/>
        <end position="150"/>
    </location>
</feature>
<feature type="transmembrane region" description="Helical" evidence="2">
    <location>
        <begin position="27"/>
        <end position="46"/>
    </location>
</feature>
<feature type="transmembrane region" description="Helical" evidence="2">
    <location>
        <begin position="83"/>
        <end position="104"/>
    </location>
</feature>
<dbReference type="GO" id="GO:0005886">
    <property type="term" value="C:plasma membrane"/>
    <property type="evidence" value="ECO:0007669"/>
    <property type="project" value="TreeGrafter"/>
</dbReference>
<dbReference type="PANTHER" id="PTHR34980">
    <property type="entry name" value="INNER MEMBRANE PROTEIN-RELATED-RELATED"/>
    <property type="match status" value="1"/>
</dbReference>
<evidence type="ECO:0000256" key="1">
    <source>
        <dbReference type="SAM" id="MobiDB-lite"/>
    </source>
</evidence>
<dbReference type="RefSeq" id="WP_092779481.1">
    <property type="nucleotide sequence ID" value="NZ_FORA01000002.1"/>
</dbReference>
<evidence type="ECO:0000256" key="2">
    <source>
        <dbReference type="SAM" id="Phobius"/>
    </source>
</evidence>
<dbReference type="OrthoDB" id="9812349at2"/>
<name>A0A1I3MEY7_9RHOB</name>
<evidence type="ECO:0000313" key="4">
    <source>
        <dbReference type="Proteomes" id="UP000199110"/>
    </source>
</evidence>
<protein>
    <submittedName>
        <fullName evidence="3">Uncharacterized membrane protein YhaH, DUF805 family</fullName>
    </submittedName>
</protein>
<gene>
    <name evidence="3" type="ORF">SAMN04488095_1825</name>
</gene>
<keyword evidence="2" id="KW-0472">Membrane</keyword>
<dbReference type="EMBL" id="FORA01000002">
    <property type="protein sequence ID" value="SFI95512.1"/>
    <property type="molecule type" value="Genomic_DNA"/>
</dbReference>
<dbReference type="STRING" id="390807.SAMN04488095_1825"/>
<keyword evidence="2" id="KW-0812">Transmembrane</keyword>
<accession>A0A1I3MEY7</accession>
<reference evidence="3 4" key="1">
    <citation type="submission" date="2016-10" db="EMBL/GenBank/DDBJ databases">
        <authorList>
            <person name="de Groot N.N."/>
        </authorList>
    </citation>
    <scope>NUCLEOTIDE SEQUENCE [LARGE SCALE GENOMIC DNA]</scope>
    <source>
        <strain evidence="3 4">DSM 19073</strain>
    </source>
</reference>
<organism evidence="3 4">
    <name type="scientific">Jannaschia pohangensis</name>
    <dbReference type="NCBI Taxonomy" id="390807"/>
    <lineage>
        <taxon>Bacteria</taxon>
        <taxon>Pseudomonadati</taxon>
        <taxon>Pseudomonadota</taxon>
        <taxon>Alphaproteobacteria</taxon>
        <taxon>Rhodobacterales</taxon>
        <taxon>Roseobacteraceae</taxon>
        <taxon>Jannaschia</taxon>
    </lineage>
</organism>